<dbReference type="Pfam" id="PF03892">
    <property type="entry name" value="NapB"/>
    <property type="match status" value="1"/>
</dbReference>
<evidence type="ECO:0000256" key="6">
    <source>
        <dbReference type="ARBA" id="ARBA00022723"/>
    </source>
</evidence>
<dbReference type="InterPro" id="IPR036280">
    <property type="entry name" value="Multihaem_cyt_sf"/>
</dbReference>
<keyword evidence="9" id="KW-0249">Electron transport</keyword>
<evidence type="ECO:0000256" key="8">
    <source>
        <dbReference type="ARBA" id="ARBA00022764"/>
    </source>
</evidence>
<keyword evidence="8" id="KW-0574">Periplasm</keyword>
<dbReference type="KEGG" id="ddz:DSYM_28180"/>
<evidence type="ECO:0000313" key="13">
    <source>
        <dbReference type="EMBL" id="BBO22119.1"/>
    </source>
</evidence>
<comment type="subcellular location">
    <subcellularLocation>
        <location evidence="1">Periplasm</location>
    </subcellularLocation>
</comment>
<feature type="signal peptide" evidence="12">
    <location>
        <begin position="1"/>
        <end position="22"/>
    </location>
</feature>
<reference evidence="13" key="1">
    <citation type="journal article" name="DNA Res.">
        <title>The physiological potential of anammox bacteria as revealed by their core genome structure.</title>
        <authorList>
            <person name="Okubo T."/>
            <person name="Toyoda A."/>
            <person name="Fukuhara K."/>
            <person name="Uchiyama I."/>
            <person name="Harigaya Y."/>
            <person name="Kuroiwa M."/>
            <person name="Suzuki T."/>
            <person name="Murakami Y."/>
            <person name="Suwa Y."/>
            <person name="Takami H."/>
        </authorList>
    </citation>
    <scope>NUCLEOTIDE SEQUENCE</scope>
    <source>
        <strain evidence="13">317325-3</strain>
    </source>
</reference>
<evidence type="ECO:0000256" key="4">
    <source>
        <dbReference type="ARBA" id="ARBA00022448"/>
    </source>
</evidence>
<dbReference type="Gene3D" id="1.10.1130.10">
    <property type="entry name" value="Flavocytochrome C3, Chain A"/>
    <property type="match status" value="1"/>
</dbReference>
<sequence>MKRSVTIVLAAALAALSGWSLAQQVAGVQTLRGADTAAVDVAPDEKAYAGKKPGLQKPIARTFKEQPPLVPHAVDNFDEITVEENQCLSCHGLDAYKKKNAPKLGDTHLDAAKKSVTMDRYQCNTCHVPQVDARPLVDNTFVGNVAPGK</sequence>
<evidence type="ECO:0000256" key="11">
    <source>
        <dbReference type="ARBA" id="ARBA00031832"/>
    </source>
</evidence>
<evidence type="ECO:0000256" key="10">
    <source>
        <dbReference type="ARBA" id="ARBA00023004"/>
    </source>
</evidence>
<keyword evidence="10" id="KW-0408">Iron</keyword>
<accession>A0A809R3K8</accession>
<dbReference type="PANTHER" id="PTHR38604:SF1">
    <property type="entry name" value="PERIPLASMIC NITRATE REDUCTASE, ELECTRON TRANSFER SUBUNIT"/>
    <property type="match status" value="1"/>
</dbReference>
<evidence type="ECO:0000256" key="2">
    <source>
        <dbReference type="ARBA" id="ARBA00007368"/>
    </source>
</evidence>
<evidence type="ECO:0000256" key="1">
    <source>
        <dbReference type="ARBA" id="ARBA00004418"/>
    </source>
</evidence>
<dbReference type="SUPFAM" id="SSF48695">
    <property type="entry name" value="Multiheme cytochromes"/>
    <property type="match status" value="1"/>
</dbReference>
<organism evidence="13 14">
    <name type="scientific">Candidatus Desulfobacillus denitrificans</name>
    <dbReference type="NCBI Taxonomy" id="2608985"/>
    <lineage>
        <taxon>Bacteria</taxon>
        <taxon>Pseudomonadati</taxon>
        <taxon>Pseudomonadota</taxon>
        <taxon>Betaproteobacteria</taxon>
        <taxon>Candidatus Desulfobacillus</taxon>
    </lineage>
</organism>
<dbReference type="InterPro" id="IPR005591">
    <property type="entry name" value="NapB"/>
</dbReference>
<evidence type="ECO:0000313" key="14">
    <source>
        <dbReference type="Proteomes" id="UP000662914"/>
    </source>
</evidence>
<name>A0A809R3K8_9PROT</name>
<keyword evidence="6" id="KW-0479">Metal-binding</keyword>
<keyword evidence="5" id="KW-0349">Heme</keyword>
<comment type="similarity">
    <text evidence="2">Belongs to the NapB family.</text>
</comment>
<gene>
    <name evidence="13" type="ORF">DSYM_28180</name>
</gene>
<dbReference type="Proteomes" id="UP000662914">
    <property type="component" value="Chromosome"/>
</dbReference>
<dbReference type="AlphaFoldDB" id="A0A809R3K8"/>
<dbReference type="GO" id="GO:0046872">
    <property type="term" value="F:metal ion binding"/>
    <property type="evidence" value="ECO:0007669"/>
    <property type="project" value="UniProtKB-KW"/>
</dbReference>
<dbReference type="EMBL" id="AP021857">
    <property type="protein sequence ID" value="BBO22119.1"/>
    <property type="molecule type" value="Genomic_DNA"/>
</dbReference>
<dbReference type="GO" id="GO:0009061">
    <property type="term" value="P:anaerobic respiration"/>
    <property type="evidence" value="ECO:0007669"/>
    <property type="project" value="InterPro"/>
</dbReference>
<keyword evidence="4" id="KW-0813">Transport</keyword>
<protein>
    <recommendedName>
        <fullName evidence="3">Periplasmic nitrate reductase, electron transfer subunit</fullName>
    </recommendedName>
    <alternativeName>
        <fullName evidence="11">Diheme cytochrome c NapB</fullName>
    </alternativeName>
</protein>
<dbReference type="PANTHER" id="PTHR38604">
    <property type="entry name" value="PERIPLASMIC NITRATE REDUCTASE, ELECTRON TRANSFER SUBUNIT"/>
    <property type="match status" value="1"/>
</dbReference>
<evidence type="ECO:0000256" key="12">
    <source>
        <dbReference type="SAM" id="SignalP"/>
    </source>
</evidence>
<keyword evidence="7 12" id="KW-0732">Signal</keyword>
<dbReference type="GO" id="GO:0042597">
    <property type="term" value="C:periplasmic space"/>
    <property type="evidence" value="ECO:0007669"/>
    <property type="project" value="UniProtKB-SubCell"/>
</dbReference>
<evidence type="ECO:0000256" key="3">
    <source>
        <dbReference type="ARBA" id="ARBA00013773"/>
    </source>
</evidence>
<proteinExistence type="inferred from homology"/>
<feature type="chain" id="PRO_5035178135" description="Periplasmic nitrate reductase, electron transfer subunit" evidence="12">
    <location>
        <begin position="23"/>
        <end position="149"/>
    </location>
</feature>
<evidence type="ECO:0000256" key="5">
    <source>
        <dbReference type="ARBA" id="ARBA00022617"/>
    </source>
</evidence>
<evidence type="ECO:0000256" key="7">
    <source>
        <dbReference type="ARBA" id="ARBA00022729"/>
    </source>
</evidence>
<evidence type="ECO:0000256" key="9">
    <source>
        <dbReference type="ARBA" id="ARBA00022982"/>
    </source>
</evidence>